<dbReference type="Pfam" id="PF00512">
    <property type="entry name" value="HisKA"/>
    <property type="match status" value="1"/>
</dbReference>
<proteinExistence type="predicted"/>
<feature type="domain" description="Histidine kinase" evidence="17">
    <location>
        <begin position="554"/>
        <end position="770"/>
    </location>
</feature>
<feature type="domain" description="PAS" evidence="19">
    <location>
        <begin position="278"/>
        <end position="323"/>
    </location>
</feature>
<dbReference type="SUPFAM" id="SSF55874">
    <property type="entry name" value="ATPase domain of HSP90 chaperone/DNA topoisomerase II/histidine kinase"/>
    <property type="match status" value="1"/>
</dbReference>
<dbReference type="Pfam" id="PF13426">
    <property type="entry name" value="PAS_9"/>
    <property type="match status" value="1"/>
</dbReference>
<keyword evidence="9" id="KW-0418">Kinase</keyword>
<evidence type="ECO:0000313" key="23">
    <source>
        <dbReference type="EMBL" id="QBQ37008.1"/>
    </source>
</evidence>
<evidence type="ECO:0000256" key="11">
    <source>
        <dbReference type="ARBA" id="ARBA00022989"/>
    </source>
</evidence>
<dbReference type="SMART" id="SM00448">
    <property type="entry name" value="REC"/>
    <property type="match status" value="1"/>
</dbReference>
<evidence type="ECO:0000256" key="15">
    <source>
        <dbReference type="PROSITE-ProRule" id="PRU00169"/>
    </source>
</evidence>
<evidence type="ECO:0000259" key="17">
    <source>
        <dbReference type="PROSITE" id="PS50109"/>
    </source>
</evidence>
<dbReference type="CDD" id="cd17546">
    <property type="entry name" value="REC_hyHK_CKI1_RcsC-like"/>
    <property type="match status" value="1"/>
</dbReference>
<dbReference type="PROSITE" id="PS50113">
    <property type="entry name" value="PAC"/>
    <property type="match status" value="1"/>
</dbReference>
<feature type="transmembrane region" description="Helical" evidence="16">
    <location>
        <begin position="106"/>
        <end position="125"/>
    </location>
</feature>
<keyword evidence="10" id="KW-0547">Nucleotide-binding</keyword>
<dbReference type="PANTHER" id="PTHR43047:SF64">
    <property type="entry name" value="HISTIDINE KINASE CONTAINING CHEY-HOMOLOGOUS RECEIVER DOMAIN AND PAS DOMAIN-RELATED"/>
    <property type="match status" value="1"/>
</dbReference>
<evidence type="ECO:0000259" key="22">
    <source>
        <dbReference type="PROSITE" id="PS50924"/>
    </source>
</evidence>
<dbReference type="Pfam" id="PF01627">
    <property type="entry name" value="Hpt"/>
    <property type="match status" value="1"/>
</dbReference>
<feature type="transmembrane region" description="Helical" evidence="16">
    <location>
        <begin position="69"/>
        <end position="94"/>
    </location>
</feature>
<dbReference type="SUPFAM" id="SSF47226">
    <property type="entry name" value="Histidine-containing phosphotransfer domain, HPT domain"/>
    <property type="match status" value="1"/>
</dbReference>
<dbReference type="SUPFAM" id="SSF55785">
    <property type="entry name" value="PYP-like sensor domain (PAS domain)"/>
    <property type="match status" value="2"/>
</dbReference>
<evidence type="ECO:0000256" key="4">
    <source>
        <dbReference type="ARBA" id="ARBA00022475"/>
    </source>
</evidence>
<name>A0ABX5S9H8_9BURK</name>
<dbReference type="Pfam" id="PF03707">
    <property type="entry name" value="MHYT"/>
    <property type="match status" value="3"/>
</dbReference>
<dbReference type="CDD" id="cd00130">
    <property type="entry name" value="PAS"/>
    <property type="match status" value="2"/>
</dbReference>
<feature type="transmembrane region" description="Helical" evidence="16">
    <location>
        <begin position="168"/>
        <end position="191"/>
    </location>
</feature>
<evidence type="ECO:0000256" key="7">
    <source>
        <dbReference type="ARBA" id="ARBA00022679"/>
    </source>
</evidence>
<dbReference type="InterPro" id="IPR035965">
    <property type="entry name" value="PAS-like_dom_sf"/>
</dbReference>
<dbReference type="Gene3D" id="3.30.450.20">
    <property type="entry name" value="PAS domain"/>
    <property type="match status" value="2"/>
</dbReference>
<dbReference type="SMART" id="SM00091">
    <property type="entry name" value="PAS"/>
    <property type="match status" value="2"/>
</dbReference>
<dbReference type="InterPro" id="IPR000700">
    <property type="entry name" value="PAS-assoc_C"/>
</dbReference>
<dbReference type="InterPro" id="IPR011006">
    <property type="entry name" value="CheY-like_superfamily"/>
</dbReference>
<dbReference type="PROSITE" id="PS50924">
    <property type="entry name" value="MHYT"/>
    <property type="match status" value="1"/>
</dbReference>
<evidence type="ECO:0000256" key="6">
    <source>
        <dbReference type="ARBA" id="ARBA00022553"/>
    </source>
</evidence>
<keyword evidence="6 15" id="KW-0597">Phosphoprotein</keyword>
<dbReference type="NCBIfam" id="TIGR00229">
    <property type="entry name" value="sensory_box"/>
    <property type="match status" value="2"/>
</dbReference>
<evidence type="ECO:0000256" key="2">
    <source>
        <dbReference type="ARBA" id="ARBA00004429"/>
    </source>
</evidence>
<protein>
    <recommendedName>
        <fullName evidence="3">histidine kinase</fullName>
        <ecNumber evidence="3">2.7.13.3</ecNumber>
    </recommendedName>
</protein>
<dbReference type="Pfam" id="PF08447">
    <property type="entry name" value="PAS_3"/>
    <property type="match status" value="1"/>
</dbReference>
<gene>
    <name evidence="23" type="ORF">E1742_13145</name>
</gene>
<dbReference type="Gene3D" id="3.40.50.2300">
    <property type="match status" value="1"/>
</dbReference>
<evidence type="ECO:0000259" key="19">
    <source>
        <dbReference type="PROSITE" id="PS50112"/>
    </source>
</evidence>
<dbReference type="InterPro" id="IPR036097">
    <property type="entry name" value="HisK_dim/P_sf"/>
</dbReference>
<dbReference type="PRINTS" id="PR00344">
    <property type="entry name" value="BCTRLSENSOR"/>
</dbReference>
<dbReference type="Proteomes" id="UP000294359">
    <property type="component" value="Chromosome"/>
</dbReference>
<evidence type="ECO:0000259" key="18">
    <source>
        <dbReference type="PROSITE" id="PS50110"/>
    </source>
</evidence>
<evidence type="ECO:0000256" key="16">
    <source>
        <dbReference type="PROSITE-ProRule" id="PRU00244"/>
    </source>
</evidence>
<dbReference type="PROSITE" id="PS50112">
    <property type="entry name" value="PAS"/>
    <property type="match status" value="2"/>
</dbReference>
<dbReference type="PROSITE" id="PS50110">
    <property type="entry name" value="RESPONSE_REGULATORY"/>
    <property type="match status" value="1"/>
</dbReference>
<dbReference type="InterPro" id="IPR000014">
    <property type="entry name" value="PAS"/>
</dbReference>
<feature type="modified residue" description="4-aspartylphosphate" evidence="15">
    <location>
        <position position="843"/>
    </location>
</feature>
<sequence length="1131" mass="121114">MIRWRPSKISLTHVLTDLFTPPADPSLLQFGHYDPKLVVLSLLVATFASLMGLQMAGHSRAANSPVSRTGSLLAGSLALGSGIWAMHFIGMLAFDLCTHTTYDPAATLLSLLPGLAAATVALTILRRPTLSSGTLLTGGVLVGAGIGAMHYSGMAAMRTGLELRYDPWMFALSIVVAVVLATVALGIRFGLRGLRGTLSPRRRLAISALVMGCAIAGMHYTGMAAARFVGTPPPGAIAGNTDFVALAVSAMTVLFTLVVMGASGLLRYREMYRQLHRSESWMRALLTTTVDGVVTVDRHGIIHEFNLSAERIFGWSRDNIVGRHISILMADTGSSEQNGFLYFLKTGDDELTRAGSEVLGRRKDGSQVPIRRAVGHARLTGSDLFVLFITDISERRAIMAALRDSERQFRSLIGNIPGISFRCHADAVYSIEFLSDGVEMVTGYPAADFVGPAPVRTLIELIAPGDLPGVLAVCNDAVATGTPYTVEYRLRHADGGWRWVWEHGAVVTGDDGQPRWVDGVILDMTERRQMEEDLRQAKEKAEQAAAARASFVANMSHEIRTPMNAILGFTDVLLDGELQPRQRAHLDTVRNAGRALMRLLNEILDTAKLEKGAVELELNDYSLLALIDELSSTYNTNAHSKGLTLNVDFCPRLSPWLHGDELRMRQVLTNLLDNAIKFTAAGSVTVSVAAQDGQLRIAVADTGIGIAPDRLAAIFEPFTQADASMTRRFGGTGLGTTISRQLVELMKGKIWAESTPGQGTTFHVVLPLCPALEPERMHQPRQRQRIAFELPPLRVLAADDVAQNLELLSLLMTKRGHTLTMAHDGAHAAELAARHDFDVILMDVHMPHLDGLAATRIIRAQAQCNGRPRVPVVAMTASVLEAHRKASTDVGMDGFASKPVDWYALSHEIARVLGLETAGAVTVPKPAGPQVLDRKGSLLRWGSDSALQQALSRFRHEHGACAGVLAGLAAQQDYAALQMQAHRVRGVAANLGFEQLAALLAEIEQAAADGGTGSASALAPALARLGPQLGLALEAAGDYPEILAQVPAGAPVAGFDGAAVRNAAAALQRSLARGALDDDALARLSLALQGHVTPATMASLHMALGDFDFTLAETRLNDILGTVFNPSTESI</sequence>
<dbReference type="InterPro" id="IPR036890">
    <property type="entry name" value="HATPase_C_sf"/>
</dbReference>
<dbReference type="EC" id="2.7.13.3" evidence="3"/>
<accession>A0ABX5S9H8</accession>
<dbReference type="SUPFAM" id="SSF47384">
    <property type="entry name" value="Homodimeric domain of signal transducing histidine kinase"/>
    <property type="match status" value="1"/>
</dbReference>
<feature type="domain" description="PAC" evidence="20">
    <location>
        <begin position="484"/>
        <end position="536"/>
    </location>
</feature>
<comment type="subcellular location">
    <subcellularLocation>
        <location evidence="2">Cell inner membrane</location>
        <topology evidence="2">Multi-pass membrane protein</topology>
    </subcellularLocation>
</comment>
<dbReference type="InterPro" id="IPR001610">
    <property type="entry name" value="PAC"/>
</dbReference>
<dbReference type="InterPro" id="IPR008207">
    <property type="entry name" value="Sig_transdc_His_kin_Hpt_dom"/>
</dbReference>
<evidence type="ECO:0000256" key="8">
    <source>
        <dbReference type="ARBA" id="ARBA00022692"/>
    </source>
</evidence>
<organism evidence="23 24">
    <name type="scientific">Pseudoduganella plicata</name>
    <dbReference type="NCBI Taxonomy" id="321984"/>
    <lineage>
        <taxon>Bacteria</taxon>
        <taxon>Pseudomonadati</taxon>
        <taxon>Pseudomonadota</taxon>
        <taxon>Betaproteobacteria</taxon>
        <taxon>Burkholderiales</taxon>
        <taxon>Oxalobacteraceae</taxon>
        <taxon>Telluria group</taxon>
        <taxon>Pseudoduganella</taxon>
    </lineage>
</organism>
<evidence type="ECO:0000256" key="1">
    <source>
        <dbReference type="ARBA" id="ARBA00000085"/>
    </source>
</evidence>
<feature type="domain" description="Response regulatory" evidence="18">
    <location>
        <begin position="794"/>
        <end position="913"/>
    </location>
</feature>
<dbReference type="InterPro" id="IPR003594">
    <property type="entry name" value="HATPase_dom"/>
</dbReference>
<keyword evidence="8 16" id="KW-0812">Transmembrane</keyword>
<dbReference type="SMART" id="SM00388">
    <property type="entry name" value="HisKA"/>
    <property type="match status" value="1"/>
</dbReference>
<evidence type="ECO:0000256" key="3">
    <source>
        <dbReference type="ARBA" id="ARBA00012438"/>
    </source>
</evidence>
<dbReference type="SMART" id="SM00086">
    <property type="entry name" value="PAC"/>
    <property type="match status" value="2"/>
</dbReference>
<evidence type="ECO:0000256" key="13">
    <source>
        <dbReference type="ARBA" id="ARBA00023136"/>
    </source>
</evidence>
<dbReference type="InterPro" id="IPR003661">
    <property type="entry name" value="HisK_dim/P_dom"/>
</dbReference>
<dbReference type="InterPro" id="IPR005467">
    <property type="entry name" value="His_kinase_dom"/>
</dbReference>
<dbReference type="CDD" id="cd16922">
    <property type="entry name" value="HATPase_EvgS-ArcB-TorS-like"/>
    <property type="match status" value="1"/>
</dbReference>
<dbReference type="Gene3D" id="1.10.287.130">
    <property type="match status" value="1"/>
</dbReference>
<feature type="transmembrane region" description="Helical" evidence="16">
    <location>
        <begin position="37"/>
        <end position="57"/>
    </location>
</feature>
<feature type="domain" description="HPt" evidence="21">
    <location>
        <begin position="943"/>
        <end position="1046"/>
    </location>
</feature>
<evidence type="ECO:0000256" key="9">
    <source>
        <dbReference type="ARBA" id="ARBA00022777"/>
    </source>
</evidence>
<evidence type="ECO:0000313" key="24">
    <source>
        <dbReference type="Proteomes" id="UP000294359"/>
    </source>
</evidence>
<keyword evidence="10" id="KW-0067">ATP-binding</keyword>
<feature type="transmembrane region" description="Helical" evidence="16">
    <location>
        <begin position="203"/>
        <end position="223"/>
    </location>
</feature>
<evidence type="ECO:0000256" key="14">
    <source>
        <dbReference type="PROSITE-ProRule" id="PRU00110"/>
    </source>
</evidence>
<comment type="catalytic activity">
    <reaction evidence="1">
        <text>ATP + protein L-histidine = ADP + protein N-phospho-L-histidine.</text>
        <dbReference type="EC" id="2.7.13.3"/>
    </reaction>
</comment>
<feature type="transmembrane region" description="Helical" evidence="16">
    <location>
        <begin position="243"/>
        <end position="268"/>
    </location>
</feature>
<dbReference type="InterPro" id="IPR005330">
    <property type="entry name" value="MHYT_dom"/>
</dbReference>
<dbReference type="Gene3D" id="3.30.565.10">
    <property type="entry name" value="Histidine kinase-like ATPase, C-terminal domain"/>
    <property type="match status" value="1"/>
</dbReference>
<keyword evidence="4" id="KW-1003">Cell membrane</keyword>
<keyword evidence="13 16" id="KW-0472">Membrane</keyword>
<evidence type="ECO:0000256" key="12">
    <source>
        <dbReference type="ARBA" id="ARBA00023012"/>
    </source>
</evidence>
<keyword evidence="24" id="KW-1185">Reference proteome</keyword>
<dbReference type="InterPro" id="IPR001789">
    <property type="entry name" value="Sig_transdc_resp-reg_receiver"/>
</dbReference>
<feature type="modified residue" description="Phosphohistidine" evidence="14">
    <location>
        <position position="982"/>
    </location>
</feature>
<keyword evidence="5" id="KW-0997">Cell inner membrane</keyword>
<dbReference type="Pfam" id="PF00072">
    <property type="entry name" value="Response_reg"/>
    <property type="match status" value="1"/>
</dbReference>
<keyword evidence="11 16" id="KW-1133">Transmembrane helix</keyword>
<dbReference type="CDD" id="cd00082">
    <property type="entry name" value="HisKA"/>
    <property type="match status" value="1"/>
</dbReference>
<feature type="domain" description="MHYT" evidence="22">
    <location>
        <begin position="33"/>
        <end position="229"/>
    </location>
</feature>
<dbReference type="PROSITE" id="PS50109">
    <property type="entry name" value="HIS_KIN"/>
    <property type="match status" value="1"/>
</dbReference>
<dbReference type="InterPro" id="IPR004358">
    <property type="entry name" value="Sig_transdc_His_kin-like_C"/>
</dbReference>
<dbReference type="InterPro" id="IPR013655">
    <property type="entry name" value="PAS_fold_3"/>
</dbReference>
<keyword evidence="12" id="KW-0902">Two-component regulatory system</keyword>
<evidence type="ECO:0000259" key="21">
    <source>
        <dbReference type="PROSITE" id="PS50894"/>
    </source>
</evidence>
<feature type="transmembrane region" description="Helical" evidence="16">
    <location>
        <begin position="134"/>
        <end position="156"/>
    </location>
</feature>
<feature type="domain" description="PAS" evidence="19">
    <location>
        <begin position="405"/>
        <end position="481"/>
    </location>
</feature>
<reference evidence="23 24" key="1">
    <citation type="submission" date="2019-03" db="EMBL/GenBank/DDBJ databases">
        <title>Draft Genome Sequences of Six Type Strains of the Genus Massilia.</title>
        <authorList>
            <person name="Miess H."/>
            <person name="Frediansyhah A."/>
            <person name="Gross H."/>
        </authorList>
    </citation>
    <scope>NUCLEOTIDE SEQUENCE [LARGE SCALE GENOMIC DNA]</scope>
    <source>
        <strain evidence="23 24">DSM 17505</strain>
    </source>
</reference>
<evidence type="ECO:0000256" key="5">
    <source>
        <dbReference type="ARBA" id="ARBA00022519"/>
    </source>
</evidence>
<dbReference type="Gene3D" id="1.20.120.160">
    <property type="entry name" value="HPT domain"/>
    <property type="match status" value="1"/>
</dbReference>
<dbReference type="EMBL" id="CP038026">
    <property type="protein sequence ID" value="QBQ37008.1"/>
    <property type="molecule type" value="Genomic_DNA"/>
</dbReference>
<evidence type="ECO:0000259" key="20">
    <source>
        <dbReference type="PROSITE" id="PS50113"/>
    </source>
</evidence>
<dbReference type="SMART" id="SM00387">
    <property type="entry name" value="HATPase_c"/>
    <property type="match status" value="1"/>
</dbReference>
<dbReference type="Pfam" id="PF02518">
    <property type="entry name" value="HATPase_c"/>
    <property type="match status" value="1"/>
</dbReference>
<dbReference type="PROSITE" id="PS50894">
    <property type="entry name" value="HPT"/>
    <property type="match status" value="1"/>
</dbReference>
<dbReference type="PANTHER" id="PTHR43047">
    <property type="entry name" value="TWO-COMPONENT HISTIDINE PROTEIN KINASE"/>
    <property type="match status" value="1"/>
</dbReference>
<dbReference type="InterPro" id="IPR036641">
    <property type="entry name" value="HPT_dom_sf"/>
</dbReference>
<keyword evidence="7" id="KW-0808">Transferase</keyword>
<dbReference type="SUPFAM" id="SSF52172">
    <property type="entry name" value="CheY-like"/>
    <property type="match status" value="1"/>
</dbReference>
<evidence type="ECO:0000256" key="10">
    <source>
        <dbReference type="ARBA" id="ARBA00022840"/>
    </source>
</evidence>